<evidence type="ECO:0000313" key="5">
    <source>
        <dbReference type="EMBL" id="HIQ82637.1"/>
    </source>
</evidence>
<dbReference type="InterPro" id="IPR011711">
    <property type="entry name" value="GntR_C"/>
</dbReference>
<dbReference type="InterPro" id="IPR036388">
    <property type="entry name" value="WH-like_DNA-bd_sf"/>
</dbReference>
<dbReference type="GO" id="GO:0003677">
    <property type="term" value="F:DNA binding"/>
    <property type="evidence" value="ECO:0007669"/>
    <property type="project" value="UniProtKB-KW"/>
</dbReference>
<dbReference type="InterPro" id="IPR036390">
    <property type="entry name" value="WH_DNA-bd_sf"/>
</dbReference>
<evidence type="ECO:0000313" key="6">
    <source>
        <dbReference type="Proteomes" id="UP000824260"/>
    </source>
</evidence>
<sequence length="222" mass="26123">MNRRNLNESVYQYILEQILSMKYKPGDKIPEVKIAEEFGTSRTPIREALRRLADDGIVRMHPKCITEVAQWDDETMRQIGLMRIYLDVLAVKLAIHHGSNADFDQMFEHSKLCLAAANVGDVAKRIREDCTFHCDLSRISKNIQLYEFSRNIYLKIEFMQSWRGTFLEEPMEQHRQHEDIYKALLGRDATLATDLIVKHHIHFHNLEQYYPVDWIFAIGKND</sequence>
<dbReference type="EMBL" id="DVFZ01000057">
    <property type="protein sequence ID" value="HIQ82637.1"/>
    <property type="molecule type" value="Genomic_DNA"/>
</dbReference>
<accession>A0A9D0ZLY7</accession>
<evidence type="ECO:0000256" key="3">
    <source>
        <dbReference type="ARBA" id="ARBA00023163"/>
    </source>
</evidence>
<dbReference type="PANTHER" id="PTHR43537:SF45">
    <property type="entry name" value="GNTR FAMILY REGULATORY PROTEIN"/>
    <property type="match status" value="1"/>
</dbReference>
<protein>
    <submittedName>
        <fullName evidence="5">GntR family transcriptional regulator</fullName>
    </submittedName>
</protein>
<evidence type="ECO:0000256" key="1">
    <source>
        <dbReference type="ARBA" id="ARBA00023015"/>
    </source>
</evidence>
<keyword evidence="2" id="KW-0238">DNA-binding</keyword>
<dbReference type="InterPro" id="IPR008920">
    <property type="entry name" value="TF_FadR/GntR_C"/>
</dbReference>
<evidence type="ECO:0000256" key="2">
    <source>
        <dbReference type="ARBA" id="ARBA00023125"/>
    </source>
</evidence>
<comment type="caution">
    <text evidence="5">The sequence shown here is derived from an EMBL/GenBank/DDBJ whole genome shotgun (WGS) entry which is preliminary data.</text>
</comment>
<organism evidence="5 6">
    <name type="scientific">Candidatus Pullichristensenella stercorigallinarum</name>
    <dbReference type="NCBI Taxonomy" id="2840909"/>
    <lineage>
        <taxon>Bacteria</taxon>
        <taxon>Bacillati</taxon>
        <taxon>Bacillota</taxon>
        <taxon>Clostridia</taxon>
        <taxon>Candidatus Pullichristensenella</taxon>
    </lineage>
</organism>
<gene>
    <name evidence="5" type="ORF">IAA52_05990</name>
</gene>
<dbReference type="Pfam" id="PF00392">
    <property type="entry name" value="GntR"/>
    <property type="match status" value="1"/>
</dbReference>
<dbReference type="SMART" id="SM00895">
    <property type="entry name" value="FCD"/>
    <property type="match status" value="1"/>
</dbReference>
<feature type="domain" description="HTH gntR-type" evidence="4">
    <location>
        <begin position="4"/>
        <end position="71"/>
    </location>
</feature>
<dbReference type="GO" id="GO:0003700">
    <property type="term" value="F:DNA-binding transcription factor activity"/>
    <property type="evidence" value="ECO:0007669"/>
    <property type="project" value="InterPro"/>
</dbReference>
<name>A0A9D0ZLY7_9FIRM</name>
<dbReference type="Gene3D" id="1.20.120.530">
    <property type="entry name" value="GntR ligand-binding domain-like"/>
    <property type="match status" value="1"/>
</dbReference>
<evidence type="ECO:0000259" key="4">
    <source>
        <dbReference type="PROSITE" id="PS50949"/>
    </source>
</evidence>
<proteinExistence type="predicted"/>
<dbReference type="PRINTS" id="PR00035">
    <property type="entry name" value="HTHGNTR"/>
</dbReference>
<keyword evidence="3" id="KW-0804">Transcription</keyword>
<dbReference type="AlphaFoldDB" id="A0A9D0ZLY7"/>
<dbReference type="SUPFAM" id="SSF46785">
    <property type="entry name" value="Winged helix' DNA-binding domain"/>
    <property type="match status" value="1"/>
</dbReference>
<dbReference type="PROSITE" id="PS50949">
    <property type="entry name" value="HTH_GNTR"/>
    <property type="match status" value="1"/>
</dbReference>
<reference evidence="5" key="2">
    <citation type="journal article" date="2021" name="PeerJ">
        <title>Extensive microbial diversity within the chicken gut microbiome revealed by metagenomics and culture.</title>
        <authorList>
            <person name="Gilroy R."/>
            <person name="Ravi A."/>
            <person name="Getino M."/>
            <person name="Pursley I."/>
            <person name="Horton D.L."/>
            <person name="Alikhan N.F."/>
            <person name="Baker D."/>
            <person name="Gharbi K."/>
            <person name="Hall N."/>
            <person name="Watson M."/>
            <person name="Adriaenssens E.M."/>
            <person name="Foster-Nyarko E."/>
            <person name="Jarju S."/>
            <person name="Secka A."/>
            <person name="Antonio M."/>
            <person name="Oren A."/>
            <person name="Chaudhuri R.R."/>
            <person name="La Ragione R."/>
            <person name="Hildebrand F."/>
            <person name="Pallen M.J."/>
        </authorList>
    </citation>
    <scope>NUCLEOTIDE SEQUENCE</scope>
    <source>
        <strain evidence="5">ChiSjej6B24-2974</strain>
    </source>
</reference>
<dbReference type="Proteomes" id="UP000824260">
    <property type="component" value="Unassembled WGS sequence"/>
</dbReference>
<reference evidence="5" key="1">
    <citation type="submission" date="2020-10" db="EMBL/GenBank/DDBJ databases">
        <authorList>
            <person name="Gilroy R."/>
        </authorList>
    </citation>
    <scope>NUCLEOTIDE SEQUENCE</scope>
    <source>
        <strain evidence="5">ChiSjej6B24-2974</strain>
    </source>
</reference>
<dbReference type="SMART" id="SM00345">
    <property type="entry name" value="HTH_GNTR"/>
    <property type="match status" value="1"/>
</dbReference>
<dbReference type="CDD" id="cd07377">
    <property type="entry name" value="WHTH_GntR"/>
    <property type="match status" value="1"/>
</dbReference>
<dbReference type="PANTHER" id="PTHR43537">
    <property type="entry name" value="TRANSCRIPTIONAL REGULATOR, GNTR FAMILY"/>
    <property type="match status" value="1"/>
</dbReference>
<dbReference type="InterPro" id="IPR000524">
    <property type="entry name" value="Tscrpt_reg_HTH_GntR"/>
</dbReference>
<keyword evidence="1" id="KW-0805">Transcription regulation</keyword>
<dbReference type="Gene3D" id="1.10.10.10">
    <property type="entry name" value="Winged helix-like DNA-binding domain superfamily/Winged helix DNA-binding domain"/>
    <property type="match status" value="1"/>
</dbReference>
<dbReference type="Pfam" id="PF07729">
    <property type="entry name" value="FCD"/>
    <property type="match status" value="1"/>
</dbReference>
<dbReference type="SUPFAM" id="SSF48008">
    <property type="entry name" value="GntR ligand-binding domain-like"/>
    <property type="match status" value="1"/>
</dbReference>